<keyword evidence="5" id="KW-0813">Transport</keyword>
<keyword evidence="9 20" id="KW-0732">Signal</keyword>
<evidence type="ECO:0000256" key="1">
    <source>
        <dbReference type="ARBA" id="ARBA00004418"/>
    </source>
</evidence>
<protein>
    <recommendedName>
        <fullName evidence="4">L-cysteine S-thiosulfotransferase subunit SoxA</fullName>
        <ecNumber evidence="3">2.8.5.2</ecNumber>
    </recommendedName>
    <alternativeName>
        <fullName evidence="16">Protein SoxA</fullName>
    </alternativeName>
    <alternativeName>
        <fullName evidence="17">SoxAX cytochrome complex subunit A</fullName>
    </alternativeName>
    <alternativeName>
        <fullName evidence="15">Sulfur oxidizing protein A</fullName>
    </alternativeName>
    <alternativeName>
        <fullName evidence="14">Thiosulfate-oxidizing multienzyme system protein SoxA</fullName>
    </alternativeName>
</protein>
<feature type="signal peptide" evidence="20">
    <location>
        <begin position="1"/>
        <end position="25"/>
    </location>
</feature>
<dbReference type="InterPro" id="IPR009056">
    <property type="entry name" value="Cyt_c-like_dom"/>
</dbReference>
<keyword evidence="10" id="KW-0574">Periplasm</keyword>
<dbReference type="SUPFAM" id="SSF46626">
    <property type="entry name" value="Cytochrome c"/>
    <property type="match status" value="2"/>
</dbReference>
<dbReference type="InterPro" id="IPR025710">
    <property type="entry name" value="SoxA"/>
</dbReference>
<evidence type="ECO:0000256" key="3">
    <source>
        <dbReference type="ARBA" id="ARBA00012408"/>
    </source>
</evidence>
<evidence type="ECO:0000256" key="17">
    <source>
        <dbReference type="ARBA" id="ARBA00032318"/>
    </source>
</evidence>
<evidence type="ECO:0000256" key="15">
    <source>
        <dbReference type="ARBA" id="ARBA00030833"/>
    </source>
</evidence>
<evidence type="ECO:0000256" key="11">
    <source>
        <dbReference type="ARBA" id="ARBA00022982"/>
    </source>
</evidence>
<name>A0ABS0BWN5_9GAMM</name>
<evidence type="ECO:0000313" key="23">
    <source>
        <dbReference type="Proteomes" id="UP001193680"/>
    </source>
</evidence>
<dbReference type="Gene3D" id="1.10.760.10">
    <property type="entry name" value="Cytochrome c-like domain"/>
    <property type="match status" value="2"/>
</dbReference>
<dbReference type="EMBL" id="JACBGI020000013">
    <property type="protein sequence ID" value="MBF6058222.1"/>
    <property type="molecule type" value="Genomic_DNA"/>
</dbReference>
<sequence length="281" mass="31282">MNKLSQWMGTITLACLGSITVPASASDDAKFDDYRSALEDGNPGEFWIDDGEELFYAKAGPKNASLDRCDFGLGPGVLEGAYAQLPRYFADTDKVESLEGRIISCMKNLQGYNDKQIQEQFLDIHYLNAAEEDSRVSPLSQIATFIASKSNGQPFLIQLDHPKEKQAYELGKKTFWNRMGAMDLSCANCHAVKGRVLRGVELPIMTDPHRAGKVMGAFPAYVNKDGNVRTQWWRNERCLLAMRLPWLKTGSPIDTSLILYQVKKAAESKQEIAVPGIKPRA</sequence>
<evidence type="ECO:0000256" key="7">
    <source>
        <dbReference type="ARBA" id="ARBA00022679"/>
    </source>
</evidence>
<keyword evidence="7" id="KW-0808">Transferase</keyword>
<feature type="chain" id="PRO_5045521996" description="L-cysteine S-thiosulfotransferase subunit SoxA" evidence="20">
    <location>
        <begin position="26"/>
        <end position="281"/>
    </location>
</feature>
<keyword evidence="11" id="KW-0249">Electron transport</keyword>
<comment type="subcellular location">
    <subcellularLocation>
        <location evidence="1">Periplasm</location>
    </subcellularLocation>
</comment>
<accession>A0ABS0BWN5</accession>
<organism evidence="22 23">
    <name type="scientific">Thiomicrorhabdus heinhorstiae</name>
    <dbReference type="NCBI Taxonomy" id="2748010"/>
    <lineage>
        <taxon>Bacteria</taxon>
        <taxon>Pseudomonadati</taxon>
        <taxon>Pseudomonadota</taxon>
        <taxon>Gammaproteobacteria</taxon>
        <taxon>Thiotrichales</taxon>
        <taxon>Piscirickettsiaceae</taxon>
        <taxon>Thiomicrorhabdus</taxon>
    </lineage>
</organism>
<comment type="catalytic activity">
    <reaction evidence="18">
        <text>L-cysteinyl-[SoxY protein] + thiosulfate + 2 Fe(III)-[cytochrome c] = S-sulfosulfanyl-L-cysteinyl-[SoxY protein] + 2 Fe(II)-[cytochrome c] + 2 H(+)</text>
        <dbReference type="Rhea" id="RHEA:56720"/>
        <dbReference type="Rhea" id="RHEA-COMP:10350"/>
        <dbReference type="Rhea" id="RHEA-COMP:14328"/>
        <dbReference type="Rhea" id="RHEA-COMP:14399"/>
        <dbReference type="Rhea" id="RHEA-COMP:14691"/>
        <dbReference type="ChEBI" id="CHEBI:15378"/>
        <dbReference type="ChEBI" id="CHEBI:29033"/>
        <dbReference type="ChEBI" id="CHEBI:29034"/>
        <dbReference type="ChEBI" id="CHEBI:29950"/>
        <dbReference type="ChEBI" id="CHEBI:33542"/>
        <dbReference type="ChEBI" id="CHEBI:139321"/>
        <dbReference type="EC" id="2.8.5.2"/>
    </reaction>
</comment>
<gene>
    <name evidence="22" type="primary">soxA</name>
    <name evidence="22" type="ORF">H8792_007700</name>
</gene>
<proteinExistence type="inferred from homology"/>
<dbReference type="PROSITE" id="PS51257">
    <property type="entry name" value="PROKAR_LIPOPROTEIN"/>
    <property type="match status" value="1"/>
</dbReference>
<dbReference type="EC" id="2.8.5.2" evidence="3"/>
<dbReference type="NCBIfam" id="TIGR04484">
    <property type="entry name" value="thiosulf_SoxA"/>
    <property type="match status" value="1"/>
</dbReference>
<dbReference type="Pfam" id="PF21342">
    <property type="entry name" value="SoxA-TsdA_cyt-c"/>
    <property type="match status" value="1"/>
</dbReference>
<keyword evidence="8" id="KW-0479">Metal-binding</keyword>
<comment type="catalytic activity">
    <reaction evidence="19">
        <text>S-sulfanyl-L-cysteinyl-[SoxY protein] + thiosulfate + 2 Fe(III)-[cytochrome c] = S-(2-sulfodisulfanyl)-L-cysteinyl-[SoxY protein] + 2 Fe(II)-[cytochrome c] + 2 H(+)</text>
        <dbReference type="Rhea" id="RHEA:51224"/>
        <dbReference type="Rhea" id="RHEA-COMP:10350"/>
        <dbReference type="Rhea" id="RHEA-COMP:14399"/>
        <dbReference type="Rhea" id="RHEA-COMP:14689"/>
        <dbReference type="Rhea" id="RHEA-COMP:14690"/>
        <dbReference type="ChEBI" id="CHEBI:15378"/>
        <dbReference type="ChEBI" id="CHEBI:29033"/>
        <dbReference type="ChEBI" id="CHEBI:29034"/>
        <dbReference type="ChEBI" id="CHEBI:33542"/>
        <dbReference type="ChEBI" id="CHEBI:61963"/>
        <dbReference type="ChEBI" id="CHEBI:140664"/>
        <dbReference type="EC" id="2.8.5.2"/>
    </reaction>
</comment>
<evidence type="ECO:0000256" key="9">
    <source>
        <dbReference type="ARBA" id="ARBA00022729"/>
    </source>
</evidence>
<evidence type="ECO:0000256" key="18">
    <source>
        <dbReference type="ARBA" id="ARBA00048077"/>
    </source>
</evidence>
<evidence type="ECO:0000256" key="16">
    <source>
        <dbReference type="ARBA" id="ARBA00032236"/>
    </source>
</evidence>
<evidence type="ECO:0000256" key="14">
    <source>
        <dbReference type="ARBA" id="ARBA00030174"/>
    </source>
</evidence>
<evidence type="ECO:0000259" key="21">
    <source>
        <dbReference type="Pfam" id="PF21342"/>
    </source>
</evidence>
<comment type="caution">
    <text evidence="22">The sequence shown here is derived from an EMBL/GenBank/DDBJ whole genome shotgun (WGS) entry which is preliminary data.</text>
</comment>
<evidence type="ECO:0000256" key="10">
    <source>
        <dbReference type="ARBA" id="ARBA00022764"/>
    </source>
</evidence>
<keyword evidence="6" id="KW-0349">Heme</keyword>
<evidence type="ECO:0000256" key="4">
    <source>
        <dbReference type="ARBA" id="ARBA00019364"/>
    </source>
</evidence>
<comment type="similarity">
    <text evidence="13">Belongs to the SoxA family.</text>
</comment>
<evidence type="ECO:0000256" key="13">
    <source>
        <dbReference type="ARBA" id="ARBA00025746"/>
    </source>
</evidence>
<evidence type="ECO:0000256" key="8">
    <source>
        <dbReference type="ARBA" id="ARBA00022723"/>
    </source>
</evidence>
<evidence type="ECO:0000256" key="20">
    <source>
        <dbReference type="SAM" id="SignalP"/>
    </source>
</evidence>
<keyword evidence="23" id="KW-1185">Reference proteome</keyword>
<dbReference type="Proteomes" id="UP001193680">
    <property type="component" value="Unassembled WGS sequence"/>
</dbReference>
<feature type="domain" description="Cytochrome c" evidence="21">
    <location>
        <begin position="50"/>
        <end position="154"/>
    </location>
</feature>
<evidence type="ECO:0000256" key="12">
    <source>
        <dbReference type="ARBA" id="ARBA00023004"/>
    </source>
</evidence>
<evidence type="ECO:0000256" key="6">
    <source>
        <dbReference type="ARBA" id="ARBA00022617"/>
    </source>
</evidence>
<evidence type="ECO:0000256" key="19">
    <source>
        <dbReference type="ARBA" id="ARBA00048423"/>
    </source>
</evidence>
<dbReference type="InterPro" id="IPR036909">
    <property type="entry name" value="Cyt_c-like_dom_sf"/>
</dbReference>
<evidence type="ECO:0000256" key="2">
    <source>
        <dbReference type="ARBA" id="ARBA00011530"/>
    </source>
</evidence>
<comment type="subunit">
    <text evidence="2">Heterodimer of SoxA and SoxX.</text>
</comment>
<dbReference type="RefSeq" id="WP_185978364.1">
    <property type="nucleotide sequence ID" value="NZ_JACBGI020000013.1"/>
</dbReference>
<reference evidence="22 23" key="1">
    <citation type="submission" date="2020-11" db="EMBL/GenBank/DDBJ databases">
        <title>Sulfur oxidizing isolate from Hospital Hole Sinkhole.</title>
        <authorList>
            <person name="Scott K.M."/>
        </authorList>
    </citation>
    <scope>NUCLEOTIDE SEQUENCE [LARGE SCALE GENOMIC DNA]</scope>
    <source>
        <strain evidence="22 23">HH1</strain>
    </source>
</reference>
<evidence type="ECO:0000256" key="5">
    <source>
        <dbReference type="ARBA" id="ARBA00022448"/>
    </source>
</evidence>
<keyword evidence="12" id="KW-0408">Iron</keyword>
<evidence type="ECO:0000313" key="22">
    <source>
        <dbReference type="EMBL" id="MBF6058222.1"/>
    </source>
</evidence>